<accession>S6DAX9</accession>
<feature type="coiled-coil region" evidence="1">
    <location>
        <begin position="106"/>
        <end position="133"/>
    </location>
</feature>
<protein>
    <submittedName>
        <fullName evidence="3">[GSEE] tandem repeats</fullName>
    </submittedName>
</protein>
<evidence type="ECO:0000313" key="3">
    <source>
        <dbReference type="EMBL" id="CCV01766.1"/>
    </source>
</evidence>
<dbReference type="KEGG" id="vg:16414428"/>
<reference evidence="3 4" key="1">
    <citation type="journal article" date="2013" name="J. Gen. Virol.">
        <title>Complete genome sequence of invertebrate iridescent virus 22 isolated from a blackfly larva.</title>
        <authorList>
            <person name="Piegu B."/>
            <person name="Guizard S."/>
            <person name="Spears T."/>
            <person name="Cruaud C."/>
            <person name="Couloux A."/>
            <person name="Bideshi D.K."/>
            <person name="Federici B.A."/>
            <person name="Bigot Y."/>
        </authorList>
    </citation>
    <scope>NUCLEOTIDE SEQUENCE [LARGE SCALE GENOMIC DNA]</scope>
</reference>
<dbReference type="RefSeq" id="YP_008357387.1">
    <property type="nucleotide sequence ID" value="NC_021901.1"/>
</dbReference>
<dbReference type="EMBL" id="HF920633">
    <property type="protein sequence ID" value="CCV01766.1"/>
    <property type="molecule type" value="Genomic_DNA"/>
</dbReference>
<keyword evidence="4" id="KW-1185">Reference proteome</keyword>
<dbReference type="Proteomes" id="UP000154968">
    <property type="component" value="Segment"/>
</dbReference>
<evidence type="ECO:0000313" key="4">
    <source>
        <dbReference type="Proteomes" id="UP000154968"/>
    </source>
</evidence>
<evidence type="ECO:0000256" key="2">
    <source>
        <dbReference type="SAM" id="MobiDB-lite"/>
    </source>
</evidence>
<name>S6DAX9_9VIRU</name>
<sequence>MYMKMYMKDNQSDTNDFYQWLKDQPKNKKITDDIVTKWLETQDLKVKNEFSEYPYSNVLQKYTKSTLIILAEKTMGIQCTKSTLKKELIEDLTIFFRFDVCKFITLKNHTNLLNFFTEEYDSLERKNQKKINSFFNLKKIKVQEAIPKCLLLKYIFDYLLNETFEWFENLGIKTIPMCKFKKCKTPLVIIKDSTNDSDGSEEGESDGSEEGESDGSEEGESDGSEEGESDGSEEGESDGSEEGESDGSEEGESDGSEEGESDGSEEGESDNE</sequence>
<gene>
    <name evidence="3" type="primary">089R</name>
    <name evidence="3" type="ORF">IIV22_089R</name>
</gene>
<organism evidence="3 4">
    <name type="scientific">Invertebrate iridescent virus 22</name>
    <dbReference type="NCBI Taxonomy" id="345198"/>
    <lineage>
        <taxon>Viruses</taxon>
        <taxon>Varidnaviria</taxon>
        <taxon>Bamfordvirae</taxon>
        <taxon>Nucleocytoviricota</taxon>
        <taxon>Megaviricetes</taxon>
        <taxon>Pimascovirales</taxon>
        <taxon>Pimascovirales incertae sedis</taxon>
        <taxon>Iridoviridae</taxon>
        <taxon>Betairidovirinae</taxon>
        <taxon>Chloriridovirus</taxon>
        <taxon>Chloriridovirus simulium1</taxon>
    </lineage>
</organism>
<proteinExistence type="predicted"/>
<evidence type="ECO:0000256" key="1">
    <source>
        <dbReference type="SAM" id="Coils"/>
    </source>
</evidence>
<keyword evidence="1" id="KW-0175">Coiled coil</keyword>
<dbReference type="GeneID" id="16414428"/>
<feature type="compositionally biased region" description="Acidic residues" evidence="2">
    <location>
        <begin position="198"/>
        <end position="272"/>
    </location>
</feature>
<feature type="region of interest" description="Disordered" evidence="2">
    <location>
        <begin position="191"/>
        <end position="272"/>
    </location>
</feature>